<dbReference type="EMBL" id="SKCS01000309">
    <property type="protein sequence ID" value="TNN11196.1"/>
    <property type="molecule type" value="Genomic_DNA"/>
</dbReference>
<feature type="region of interest" description="Disordered" evidence="1">
    <location>
        <begin position="291"/>
        <end position="316"/>
    </location>
</feature>
<dbReference type="STRING" id="6182.A0A4Z2D407"/>
<proteinExistence type="predicted"/>
<dbReference type="SMART" id="SM00256">
    <property type="entry name" value="FBOX"/>
    <property type="match status" value="1"/>
</dbReference>
<protein>
    <submittedName>
        <fullName evidence="3">F-box only protein isoform 2</fullName>
    </submittedName>
</protein>
<dbReference type="InterPro" id="IPR036047">
    <property type="entry name" value="F-box-like_dom_sf"/>
</dbReference>
<reference evidence="3 4" key="1">
    <citation type="submission" date="2019-03" db="EMBL/GenBank/DDBJ databases">
        <title>An improved genome assembly of the fluke Schistosoma japonicum.</title>
        <authorList>
            <person name="Hu W."/>
            <person name="Luo F."/>
            <person name="Yin M."/>
            <person name="Mo X."/>
            <person name="Sun C."/>
            <person name="Wu Q."/>
            <person name="Zhu B."/>
            <person name="Xiang M."/>
            <person name="Wang J."/>
            <person name="Wang Y."/>
            <person name="Zhang T."/>
            <person name="Xu B."/>
            <person name="Zheng H."/>
            <person name="Feng Z."/>
        </authorList>
    </citation>
    <scope>NUCLEOTIDE SEQUENCE [LARGE SCALE GENOMIC DNA]</scope>
    <source>
        <strain evidence="3">HuSjv2</strain>
        <tissue evidence="3">Worms</tissue>
    </source>
</reference>
<accession>A0A4Z2D407</accession>
<evidence type="ECO:0000259" key="2">
    <source>
        <dbReference type="SMART" id="SM00256"/>
    </source>
</evidence>
<evidence type="ECO:0000313" key="3">
    <source>
        <dbReference type="EMBL" id="TNN11196.1"/>
    </source>
</evidence>
<dbReference type="CDD" id="cd22172">
    <property type="entry name" value="F-box_FBXO16"/>
    <property type="match status" value="1"/>
</dbReference>
<name>A0A4Z2D407_SCHJA</name>
<sequence>MLQTKSSWTPLVNKDANKALFAERKRLILAWFEKWSECQRKQLMISLFDLCTPRQLESLFCSLEDKLPLYQIDFTRTLPRVLCIYIFSFLDPRSLCRCAQVSWYWRYLTESNELWALKCLRNGWDLISSHGQWEPGIWKKHYIQNIRYLQFHVLGKKSSKKLLTRTPAFNSSYNRQNNDHHKDDYHNNISMDNNVENDLKVLNKHNKHILNNKSKSNHDQNKYNPIQLLMITDAYKTMPWRAPSRKPSDTYWFNYFDNDTMKLMSTVNQFKHRHNNSPRLMKHTLSSASNSHKFSQTDDIHGNSMVPRTHSPSEHETTLKSTYYGYPIMISHHSSIKIPWKPSSRCPSRSEQIQNSIVKRHVGRCFNLKISPKFIRKVQDNEQAITKLLIDNLKLSETNNHIGNENGIVGYFGNVGFFCYLIYFKVV</sequence>
<dbReference type="PANTHER" id="PTHR46857">
    <property type="entry name" value="EPITHELIAL CELL-TRANSFORMING SEQUENCE 2 ONCOGENE-LIKE"/>
    <property type="match status" value="1"/>
</dbReference>
<gene>
    <name evidence="3" type="ORF">EWB00_004799</name>
</gene>
<dbReference type="PANTHER" id="PTHR46857:SF2">
    <property type="entry name" value="F-BOX ONLY PROTEIN 16"/>
    <property type="match status" value="1"/>
</dbReference>
<dbReference type="Proteomes" id="UP000311919">
    <property type="component" value="Unassembled WGS sequence"/>
</dbReference>
<dbReference type="Gene3D" id="1.20.1280.50">
    <property type="match status" value="1"/>
</dbReference>
<organism evidence="3 4">
    <name type="scientific">Schistosoma japonicum</name>
    <name type="common">Blood fluke</name>
    <dbReference type="NCBI Taxonomy" id="6182"/>
    <lineage>
        <taxon>Eukaryota</taxon>
        <taxon>Metazoa</taxon>
        <taxon>Spiralia</taxon>
        <taxon>Lophotrochozoa</taxon>
        <taxon>Platyhelminthes</taxon>
        <taxon>Trematoda</taxon>
        <taxon>Digenea</taxon>
        <taxon>Strigeidida</taxon>
        <taxon>Schistosomatoidea</taxon>
        <taxon>Schistosomatidae</taxon>
        <taxon>Schistosoma</taxon>
    </lineage>
</organism>
<feature type="domain" description="F-box" evidence="2">
    <location>
        <begin position="78"/>
        <end position="118"/>
    </location>
</feature>
<dbReference type="AlphaFoldDB" id="A0A4Z2D407"/>
<evidence type="ECO:0000256" key="1">
    <source>
        <dbReference type="SAM" id="MobiDB-lite"/>
    </source>
</evidence>
<dbReference type="InterPro" id="IPR052805">
    <property type="entry name" value="GEF_Ubiquitin-Prot_Reg"/>
</dbReference>
<dbReference type="SUPFAM" id="SSF81383">
    <property type="entry name" value="F-box domain"/>
    <property type="match status" value="1"/>
</dbReference>
<evidence type="ECO:0000313" key="4">
    <source>
        <dbReference type="Proteomes" id="UP000311919"/>
    </source>
</evidence>
<dbReference type="Pfam" id="PF12937">
    <property type="entry name" value="F-box-like"/>
    <property type="match status" value="1"/>
</dbReference>
<dbReference type="OrthoDB" id="10257471at2759"/>
<keyword evidence="4" id="KW-1185">Reference proteome</keyword>
<comment type="caution">
    <text evidence="3">The sequence shown here is derived from an EMBL/GenBank/DDBJ whole genome shotgun (WGS) entry which is preliminary data.</text>
</comment>
<dbReference type="InterPro" id="IPR001810">
    <property type="entry name" value="F-box_dom"/>
</dbReference>